<dbReference type="PANTHER" id="PTHR47506">
    <property type="entry name" value="TRANSCRIPTIONAL REGULATORY PROTEIN"/>
    <property type="match status" value="1"/>
</dbReference>
<evidence type="ECO:0000256" key="3">
    <source>
        <dbReference type="ARBA" id="ARBA00023163"/>
    </source>
</evidence>
<dbReference type="RefSeq" id="WP_126368621.1">
    <property type="nucleotide sequence ID" value="NZ_CP034547.1"/>
</dbReference>
<feature type="DNA-binding region" description="H-T-H motif" evidence="4">
    <location>
        <begin position="32"/>
        <end position="51"/>
    </location>
</feature>
<dbReference type="PANTHER" id="PTHR47506:SF7">
    <property type="entry name" value="TRANSCRIPTIONAL REGULATORY PROTEIN"/>
    <property type="match status" value="1"/>
</dbReference>
<evidence type="ECO:0000256" key="4">
    <source>
        <dbReference type="PROSITE-ProRule" id="PRU00335"/>
    </source>
</evidence>
<gene>
    <name evidence="6" type="ORF">D5R55_31655</name>
</gene>
<evidence type="ECO:0000313" key="7">
    <source>
        <dbReference type="Proteomes" id="UP000277191"/>
    </source>
</evidence>
<protein>
    <submittedName>
        <fullName evidence="6">TetR/AcrR family transcriptional regulator</fullName>
    </submittedName>
</protein>
<reference evidence="6 7" key="1">
    <citation type="submission" date="2018-12" db="EMBL/GenBank/DDBJ databases">
        <title>Cadmium resistance mechanism in endophytic bacteria Burkholderia cenocepacia YG-3.</title>
        <authorList>
            <person name="Zhang X."/>
            <person name="Wang X."/>
            <person name="Zhu Y."/>
        </authorList>
    </citation>
    <scope>NUCLEOTIDE SEQUENCE [LARGE SCALE GENOMIC DNA]</scope>
    <source>
        <strain evidence="6 7">YG-3</strain>
    </source>
</reference>
<dbReference type="InterPro" id="IPR036271">
    <property type="entry name" value="Tet_transcr_reg_TetR-rel_C_sf"/>
</dbReference>
<dbReference type="Pfam" id="PF00440">
    <property type="entry name" value="TetR_N"/>
    <property type="match status" value="1"/>
</dbReference>
<sequence>MRYSAEHKNETRTRILEAASRLFRQEGYGGSGIGPLTKAAGVTNGAFYGHFKSKGEAFRQIVLDGLDQLRQGVATLKAEHGARWRRPFVAFYLGPRRTCALGESCALPSLSPEVMRADDDTRDAYEQALRQIVDEVSSGLGDTPDDDRAIAFLALLSGGVTLARAVRDPELAQRIADAVGRYAVVIAERTDVQPE</sequence>
<organism evidence="6 7">
    <name type="scientific">Burkholderia cenocepacia</name>
    <dbReference type="NCBI Taxonomy" id="95486"/>
    <lineage>
        <taxon>Bacteria</taxon>
        <taxon>Pseudomonadati</taxon>
        <taxon>Pseudomonadota</taxon>
        <taxon>Betaproteobacteria</taxon>
        <taxon>Burkholderiales</taxon>
        <taxon>Burkholderiaceae</taxon>
        <taxon>Burkholderia</taxon>
        <taxon>Burkholderia cepacia complex</taxon>
    </lineage>
</organism>
<accession>A0A3Q9FDU8</accession>
<evidence type="ECO:0000313" key="6">
    <source>
        <dbReference type="EMBL" id="AZQ55399.1"/>
    </source>
</evidence>
<dbReference type="SUPFAM" id="SSF46689">
    <property type="entry name" value="Homeodomain-like"/>
    <property type="match status" value="1"/>
</dbReference>
<dbReference type="Proteomes" id="UP000277191">
    <property type="component" value="Chromosome 3"/>
</dbReference>
<dbReference type="Gene3D" id="1.10.10.60">
    <property type="entry name" value="Homeodomain-like"/>
    <property type="match status" value="1"/>
</dbReference>
<keyword evidence="3" id="KW-0804">Transcription</keyword>
<dbReference type="GO" id="GO:0003677">
    <property type="term" value="F:DNA binding"/>
    <property type="evidence" value="ECO:0007669"/>
    <property type="project" value="UniProtKB-UniRule"/>
</dbReference>
<dbReference type="PROSITE" id="PS50977">
    <property type="entry name" value="HTH_TETR_2"/>
    <property type="match status" value="1"/>
</dbReference>
<evidence type="ECO:0000256" key="2">
    <source>
        <dbReference type="ARBA" id="ARBA00023125"/>
    </source>
</evidence>
<dbReference type="PRINTS" id="PR00455">
    <property type="entry name" value="HTHTETR"/>
</dbReference>
<feature type="domain" description="HTH tetR-type" evidence="5">
    <location>
        <begin position="9"/>
        <end position="69"/>
    </location>
</feature>
<dbReference type="Gene3D" id="1.10.357.10">
    <property type="entry name" value="Tetracycline Repressor, domain 2"/>
    <property type="match status" value="1"/>
</dbReference>
<dbReference type="InterPro" id="IPR009057">
    <property type="entry name" value="Homeodomain-like_sf"/>
</dbReference>
<dbReference type="AlphaFoldDB" id="A0A3Q9FDU8"/>
<dbReference type="SUPFAM" id="SSF48498">
    <property type="entry name" value="Tetracyclin repressor-like, C-terminal domain"/>
    <property type="match status" value="1"/>
</dbReference>
<evidence type="ECO:0000259" key="5">
    <source>
        <dbReference type="PROSITE" id="PS50977"/>
    </source>
</evidence>
<dbReference type="EMBL" id="CP034547">
    <property type="protein sequence ID" value="AZQ55399.1"/>
    <property type="molecule type" value="Genomic_DNA"/>
</dbReference>
<dbReference type="InterPro" id="IPR001647">
    <property type="entry name" value="HTH_TetR"/>
</dbReference>
<keyword evidence="1" id="KW-0805">Transcription regulation</keyword>
<keyword evidence="2 4" id="KW-0238">DNA-binding</keyword>
<name>A0A3Q9FDU8_9BURK</name>
<evidence type="ECO:0000256" key="1">
    <source>
        <dbReference type="ARBA" id="ARBA00023015"/>
    </source>
</evidence>
<proteinExistence type="predicted"/>